<dbReference type="Proteomes" id="UP000293764">
    <property type="component" value="Unassembled WGS sequence"/>
</dbReference>
<dbReference type="OrthoDB" id="2111648at2"/>
<keyword evidence="2" id="KW-1185">Reference proteome</keyword>
<reference evidence="1 2" key="1">
    <citation type="submission" date="2019-01" db="EMBL/GenBank/DDBJ databases">
        <title>Novel species of Cellulomonas.</title>
        <authorList>
            <person name="Liu Q."/>
            <person name="Xin Y.-H."/>
        </authorList>
    </citation>
    <scope>NUCLEOTIDE SEQUENCE [LARGE SCALE GENOMIC DNA]</scope>
    <source>
        <strain evidence="1 2">HLT2-17</strain>
    </source>
</reference>
<dbReference type="AlphaFoldDB" id="A0A4Q5MYQ6"/>
<name>A0A4Q5MYQ6_9MICO</name>
<gene>
    <name evidence="1" type="ORF">EUA98_11785</name>
</gene>
<evidence type="ECO:0000313" key="1">
    <source>
        <dbReference type="EMBL" id="RYV50835.1"/>
    </source>
</evidence>
<organism evidence="1 2">
    <name type="scientific">Pengzhenrongella frigida</name>
    <dbReference type="NCBI Taxonomy" id="1259133"/>
    <lineage>
        <taxon>Bacteria</taxon>
        <taxon>Bacillati</taxon>
        <taxon>Actinomycetota</taxon>
        <taxon>Actinomycetes</taxon>
        <taxon>Micrococcales</taxon>
        <taxon>Pengzhenrongella</taxon>
    </lineage>
</organism>
<sequence length="266" mass="29291">MRDRRGAPARVGGRPVSGPVLFARYAYPPNELGFCGPDAPHHLLELVSGPADDGGLRELARGFAGAWPYLELIAAANGIGDPLDVRVVEAYWIGNVLLDRVPVSMMGGSLEDRFRARAGRSWSQFTEAIPGAQPHHSFHVFGVYPWLGLLRSGRVDEPLRVLDRCRVRWGRVVDVVGDRAVVRSRPLEWDGRVLREGPPDLDQVVVAMDGLGLAGPLRPGDWCSLHWDWVCERLTPRRLAALRYRTGRQLAAVNALAVPPPVRVLG</sequence>
<comment type="caution">
    <text evidence="1">The sequence shown here is derived from an EMBL/GenBank/DDBJ whole genome shotgun (WGS) entry which is preliminary data.</text>
</comment>
<dbReference type="InterPro" id="IPR045660">
    <property type="entry name" value="DUF6390"/>
</dbReference>
<accession>A0A4Q5MYQ6</accession>
<protein>
    <submittedName>
        <fullName evidence="1">Uncharacterized protein</fullName>
    </submittedName>
</protein>
<evidence type="ECO:0000313" key="2">
    <source>
        <dbReference type="Proteomes" id="UP000293764"/>
    </source>
</evidence>
<dbReference type="EMBL" id="SDWW01000026">
    <property type="protein sequence ID" value="RYV50835.1"/>
    <property type="molecule type" value="Genomic_DNA"/>
</dbReference>
<dbReference type="Pfam" id="PF19927">
    <property type="entry name" value="DUF6390"/>
    <property type="match status" value="1"/>
</dbReference>
<proteinExistence type="predicted"/>